<feature type="compositionally biased region" description="Basic residues" evidence="2">
    <location>
        <begin position="872"/>
        <end position="882"/>
    </location>
</feature>
<gene>
    <name evidence="3" type="ORF">TRFO_12809</name>
</gene>
<feature type="compositionally biased region" description="Basic and acidic residues" evidence="2">
    <location>
        <begin position="883"/>
        <end position="895"/>
    </location>
</feature>
<feature type="compositionally biased region" description="Polar residues" evidence="2">
    <location>
        <begin position="242"/>
        <end position="288"/>
    </location>
</feature>
<proteinExistence type="predicted"/>
<dbReference type="RefSeq" id="XP_068370064.1">
    <property type="nucleotide sequence ID" value="XM_068496862.1"/>
</dbReference>
<feature type="compositionally biased region" description="Low complexity" evidence="2">
    <location>
        <begin position="518"/>
        <end position="537"/>
    </location>
</feature>
<evidence type="ECO:0000256" key="2">
    <source>
        <dbReference type="SAM" id="MobiDB-lite"/>
    </source>
</evidence>
<feature type="compositionally biased region" description="Low complexity" evidence="2">
    <location>
        <begin position="221"/>
        <end position="241"/>
    </location>
</feature>
<feature type="region of interest" description="Disordered" evidence="2">
    <location>
        <begin position="66"/>
        <end position="187"/>
    </location>
</feature>
<evidence type="ECO:0000313" key="3">
    <source>
        <dbReference type="EMBL" id="OHT16928.1"/>
    </source>
</evidence>
<feature type="compositionally biased region" description="Low complexity" evidence="2">
    <location>
        <begin position="69"/>
        <end position="114"/>
    </location>
</feature>
<evidence type="ECO:0000313" key="4">
    <source>
        <dbReference type="Proteomes" id="UP000179807"/>
    </source>
</evidence>
<feature type="compositionally biased region" description="Polar residues" evidence="2">
    <location>
        <begin position="440"/>
        <end position="454"/>
    </location>
</feature>
<evidence type="ECO:0000256" key="1">
    <source>
        <dbReference type="SAM" id="Coils"/>
    </source>
</evidence>
<name>A0A1J4L1I6_9EUKA</name>
<accession>A0A1J4L1I6</accession>
<feature type="coiled-coil region" evidence="1">
    <location>
        <begin position="641"/>
        <end position="686"/>
    </location>
</feature>
<feature type="region of interest" description="Disordered" evidence="2">
    <location>
        <begin position="804"/>
        <end position="895"/>
    </location>
</feature>
<reference evidence="3" key="1">
    <citation type="submission" date="2016-10" db="EMBL/GenBank/DDBJ databases">
        <authorList>
            <person name="Benchimol M."/>
            <person name="Almeida L.G."/>
            <person name="Vasconcelos A.T."/>
            <person name="Perreira-Neves A."/>
            <person name="Rosa I.A."/>
            <person name="Tasca T."/>
            <person name="Bogo M.R."/>
            <person name="de Souza W."/>
        </authorList>
    </citation>
    <scope>NUCLEOTIDE SEQUENCE [LARGE SCALE GENOMIC DNA]</scope>
    <source>
        <strain evidence="3">K</strain>
    </source>
</reference>
<feature type="compositionally biased region" description="Low complexity" evidence="2">
    <location>
        <begin position="368"/>
        <end position="383"/>
    </location>
</feature>
<feature type="compositionally biased region" description="Polar residues" evidence="2">
    <location>
        <begin position="414"/>
        <end position="433"/>
    </location>
</feature>
<feature type="compositionally biased region" description="Low complexity" evidence="2">
    <location>
        <begin position="319"/>
        <end position="346"/>
    </location>
</feature>
<dbReference type="PANTHER" id="PTHR47026:SF2">
    <property type="entry name" value="FLAGELLAR ASSOCIATED PROTEIN"/>
    <property type="match status" value="1"/>
</dbReference>
<feature type="compositionally biased region" description="Low complexity" evidence="2">
    <location>
        <begin position="472"/>
        <end position="489"/>
    </location>
</feature>
<dbReference type="PANTHER" id="PTHR47026">
    <property type="entry name" value="PIGMENTOSA GTPASE REGULATOR-LIKE PROTEIN, PUTATIVE-RELATED"/>
    <property type="match status" value="1"/>
</dbReference>
<feature type="compositionally biased region" description="Polar residues" evidence="2">
    <location>
        <begin position="121"/>
        <end position="152"/>
    </location>
</feature>
<feature type="region of interest" description="Disordered" evidence="2">
    <location>
        <begin position="1"/>
        <end position="35"/>
    </location>
</feature>
<feature type="compositionally biased region" description="Low complexity" evidence="2">
    <location>
        <begin position="153"/>
        <end position="174"/>
    </location>
</feature>
<protein>
    <submittedName>
        <fullName evidence="3">Uncharacterized protein</fullName>
    </submittedName>
</protein>
<feature type="compositionally biased region" description="Basic and acidic residues" evidence="2">
    <location>
        <begin position="830"/>
        <end position="839"/>
    </location>
</feature>
<sequence length="895" mass="100872">MNDMANQLFMPIDEDDEGENGGFREEDENAANLGIGENLDQIPISLSKGGKLSLQDLAVSNSGQFRQMNSASGNSAKNSSKNINFENQGENNGENQGEIQHQNFNNSINSNSQSTPEKESNPLSGTGASDIISCSISEAQSEAPTSLNNSIKSGNQPLNNSINNSSNTLMSNNSAEENPNDAPISLFDIRGDEHGMVPQIQEMAKALSIHQKQLEQPYPTKQQQKNANFNNNNNNTQNPQKSGSNNLHPSNPNSGRNNSASKPNSDIRNGSARSTGSRHSAASTTKKTIISPRSPSGRRSEQAAASPHSAQRSDRSRKSSNSTNSNHSNTQNNSNNTSNNNSVNNSPRMRPPTALAGLIDEKSSALMGNSPQGQPPNENENPPHQAGEQAAPKEIDQETAQPTSAKVETHQTEPEQQIDTETVSPQENQNKQNEAPLENIIQQKLSEILTNDQTIPEEEPPKLKETSKPEEQQPNTETQNLEQNQSENQNHTDGPNPDQQSPQTKTDVQNPKEDTASENVETQPPNPPENETQTQQGEIEEGLHVADQEIVPIIPMLPKKPVYEEEELEQKLRDFIRTKGKTFPKIPPDMRSPLFQHISRKRVQAIENQSYDEGEKLMDAQELLRKLMKKDMIENDVTYEKNATKQRLEDVKEELKNENYRWDVQMKELTDILKQQEEKLLEKQQKEVDDFVDFWSRPELFHEFNKASPLLLQYREVEKMMALQGDFRGAKQMKKRAEEQEKLETLAAQERARKGMQTNYEELRRKHINQLEGHRRNAHKLTMQYEVRREQDIQPLRMAVKKLEALKDQKPLPRRSPPVSKSQLVKKRNRDLVIGDDRPPITTPRTLEKLARIRISPRSDQLPLRPVETRGFLKKQMKSQKGPKKEEKSGTKKSF</sequence>
<dbReference type="GeneID" id="94831566"/>
<feature type="compositionally biased region" description="Polar residues" evidence="2">
    <location>
        <begin position="491"/>
        <end position="509"/>
    </location>
</feature>
<comment type="caution">
    <text evidence="3">The sequence shown here is derived from an EMBL/GenBank/DDBJ whole genome shotgun (WGS) entry which is preliminary data.</text>
</comment>
<keyword evidence="1" id="KW-0175">Coiled coil</keyword>
<dbReference type="OrthoDB" id="10639674at2759"/>
<dbReference type="Proteomes" id="UP000179807">
    <property type="component" value="Unassembled WGS sequence"/>
</dbReference>
<feature type="compositionally biased region" description="Acidic residues" evidence="2">
    <location>
        <begin position="12"/>
        <end position="29"/>
    </location>
</feature>
<feature type="region of interest" description="Disordered" evidence="2">
    <location>
        <begin position="217"/>
        <end position="550"/>
    </location>
</feature>
<dbReference type="EMBL" id="MLAK01000057">
    <property type="protein sequence ID" value="OHT16928.1"/>
    <property type="molecule type" value="Genomic_DNA"/>
</dbReference>
<keyword evidence="4" id="KW-1185">Reference proteome</keyword>
<organism evidence="3 4">
    <name type="scientific">Tritrichomonas foetus</name>
    <dbReference type="NCBI Taxonomy" id="1144522"/>
    <lineage>
        <taxon>Eukaryota</taxon>
        <taxon>Metamonada</taxon>
        <taxon>Parabasalia</taxon>
        <taxon>Tritrichomonadida</taxon>
        <taxon>Tritrichomonadidae</taxon>
        <taxon>Tritrichomonas</taxon>
    </lineage>
</organism>
<dbReference type="AlphaFoldDB" id="A0A1J4L1I6"/>
<feature type="compositionally biased region" description="Basic and acidic residues" evidence="2">
    <location>
        <begin position="459"/>
        <end position="471"/>
    </location>
</feature>
<dbReference type="VEuPathDB" id="TrichDB:TRFO_12809"/>
<feature type="coiled-coil region" evidence="1">
    <location>
        <begin position="720"/>
        <end position="766"/>
    </location>
</feature>